<dbReference type="AlphaFoldDB" id="A0A182QZM9"/>
<protein>
    <submittedName>
        <fullName evidence="1">Uncharacterized protein</fullName>
    </submittedName>
</protein>
<evidence type="ECO:0000313" key="2">
    <source>
        <dbReference type="Proteomes" id="UP000075886"/>
    </source>
</evidence>
<dbReference type="Pfam" id="PF06757">
    <property type="entry name" value="Ins_allergen_rp"/>
    <property type="match status" value="1"/>
</dbReference>
<organism evidence="1 2">
    <name type="scientific">Anopheles farauti</name>
    <dbReference type="NCBI Taxonomy" id="69004"/>
    <lineage>
        <taxon>Eukaryota</taxon>
        <taxon>Metazoa</taxon>
        <taxon>Ecdysozoa</taxon>
        <taxon>Arthropoda</taxon>
        <taxon>Hexapoda</taxon>
        <taxon>Insecta</taxon>
        <taxon>Pterygota</taxon>
        <taxon>Neoptera</taxon>
        <taxon>Endopterygota</taxon>
        <taxon>Diptera</taxon>
        <taxon>Nematocera</taxon>
        <taxon>Culicoidea</taxon>
        <taxon>Culicidae</taxon>
        <taxon>Anophelinae</taxon>
        <taxon>Anopheles</taxon>
    </lineage>
</organism>
<dbReference type="InterPro" id="IPR010629">
    <property type="entry name" value="Ins_allergen"/>
</dbReference>
<dbReference type="PANTHER" id="PTHR21163:SF0">
    <property type="entry name" value="GH08205P-RELATED"/>
    <property type="match status" value="1"/>
</dbReference>
<proteinExistence type="predicted"/>
<keyword evidence="2" id="KW-1185">Reference proteome</keyword>
<dbReference type="EnsemblMetazoa" id="AFAF020066-RA">
    <property type="protein sequence ID" value="AFAF020066-PA"/>
    <property type="gene ID" value="AFAF020066"/>
</dbReference>
<sequence>MLEYMQGKDFGTVWNGFFNLATIRDLGKFLVQQGVSVYDYIDIVANFIGQTPVSGRSENLPMGLDHQHHGGLKGYVDELFAVLPIHEWSELYEHKRSTSPPFQALVAKIQGINVEELIHFYTVCTT</sequence>
<name>A0A182QZM9_9DIPT</name>
<dbReference type="PANTHER" id="PTHR21163">
    <property type="entry name" value="PROTEIN G12"/>
    <property type="match status" value="1"/>
</dbReference>
<reference evidence="2" key="1">
    <citation type="submission" date="2014-01" db="EMBL/GenBank/DDBJ databases">
        <title>The Genome Sequence of Anopheles farauti FAR1 (V2).</title>
        <authorList>
            <consortium name="The Broad Institute Genomics Platform"/>
            <person name="Neafsey D.E."/>
            <person name="Besansky N."/>
            <person name="Howell P."/>
            <person name="Walton C."/>
            <person name="Young S.K."/>
            <person name="Zeng Q."/>
            <person name="Gargeya S."/>
            <person name="Fitzgerald M."/>
            <person name="Haas B."/>
            <person name="Abouelleil A."/>
            <person name="Allen A.W."/>
            <person name="Alvarado L."/>
            <person name="Arachchi H.M."/>
            <person name="Berlin A.M."/>
            <person name="Chapman S.B."/>
            <person name="Gainer-Dewar J."/>
            <person name="Goldberg J."/>
            <person name="Griggs A."/>
            <person name="Gujja S."/>
            <person name="Hansen M."/>
            <person name="Howarth C."/>
            <person name="Imamovic A."/>
            <person name="Ireland A."/>
            <person name="Larimer J."/>
            <person name="McCowan C."/>
            <person name="Murphy C."/>
            <person name="Pearson M."/>
            <person name="Poon T.W."/>
            <person name="Priest M."/>
            <person name="Roberts A."/>
            <person name="Saif S."/>
            <person name="Shea T."/>
            <person name="Sisk P."/>
            <person name="Sykes S."/>
            <person name="Wortman J."/>
            <person name="Nusbaum C."/>
            <person name="Birren B."/>
        </authorList>
    </citation>
    <scope>NUCLEOTIDE SEQUENCE [LARGE SCALE GENOMIC DNA]</scope>
    <source>
        <strain evidence="2">FAR1</strain>
    </source>
</reference>
<dbReference type="Proteomes" id="UP000075886">
    <property type="component" value="Unassembled WGS sequence"/>
</dbReference>
<dbReference type="EMBL" id="AXCN02001866">
    <property type="status" value="NOT_ANNOTATED_CDS"/>
    <property type="molecule type" value="Genomic_DNA"/>
</dbReference>
<reference evidence="1" key="2">
    <citation type="submission" date="2020-05" db="UniProtKB">
        <authorList>
            <consortium name="EnsemblMetazoa"/>
        </authorList>
    </citation>
    <scope>IDENTIFICATION</scope>
    <source>
        <strain evidence="1">FAR1</strain>
    </source>
</reference>
<accession>A0A182QZM9</accession>
<evidence type="ECO:0000313" key="1">
    <source>
        <dbReference type="EnsemblMetazoa" id="AFAF020066-PA"/>
    </source>
</evidence>
<dbReference type="VEuPathDB" id="VectorBase:AFAF020066"/>